<proteinExistence type="predicted"/>
<sequence>MARENFVLQGLNHHKVISSLHRFQSMEHDLPGLPATQVYYYEYDHLPLIEFVADTGNDDDGDDMPGMNSVSAKVDVGGSALEGAPTTLAGPSDLDTKKPPTRASLKMAEKARMAYILQLLLHCQGAKVIGSRSFPCPWYQKVPLLLALSPRIISEIARFKPDIIHASSPGIVVTIKKEPLRNNISYAVKLRIHHYFNFFFRFLVLWQ</sequence>
<dbReference type="AlphaFoldDB" id="A0A816X572"/>
<dbReference type="PANTHER" id="PTHR45947">
    <property type="entry name" value="SULFOQUINOVOSYL TRANSFERASE SQD2"/>
    <property type="match status" value="1"/>
</dbReference>
<dbReference type="PANTHER" id="PTHR45947:SF3">
    <property type="entry name" value="SULFOQUINOVOSYL TRANSFERASE SQD2"/>
    <property type="match status" value="1"/>
</dbReference>
<dbReference type="Gene3D" id="3.40.50.2000">
    <property type="entry name" value="Glycogen Phosphorylase B"/>
    <property type="match status" value="1"/>
</dbReference>
<dbReference type="InterPro" id="IPR050194">
    <property type="entry name" value="Glycosyltransferase_grp1"/>
</dbReference>
<organism evidence="1">
    <name type="scientific">Brassica napus</name>
    <name type="common">Rape</name>
    <dbReference type="NCBI Taxonomy" id="3708"/>
    <lineage>
        <taxon>Eukaryota</taxon>
        <taxon>Viridiplantae</taxon>
        <taxon>Streptophyta</taxon>
        <taxon>Embryophyta</taxon>
        <taxon>Tracheophyta</taxon>
        <taxon>Spermatophyta</taxon>
        <taxon>Magnoliopsida</taxon>
        <taxon>eudicotyledons</taxon>
        <taxon>Gunneridae</taxon>
        <taxon>Pentapetalae</taxon>
        <taxon>rosids</taxon>
        <taxon>malvids</taxon>
        <taxon>Brassicales</taxon>
        <taxon>Brassicaceae</taxon>
        <taxon>Brassiceae</taxon>
        <taxon>Brassica</taxon>
    </lineage>
</organism>
<dbReference type="Proteomes" id="UP001295469">
    <property type="component" value="Chromosome A02"/>
</dbReference>
<reference evidence="1" key="1">
    <citation type="submission" date="2021-01" db="EMBL/GenBank/DDBJ databases">
        <authorList>
            <consortium name="Genoscope - CEA"/>
            <person name="William W."/>
        </authorList>
    </citation>
    <scope>NUCLEOTIDE SEQUENCE</scope>
</reference>
<gene>
    <name evidence="1" type="ORF">DARMORV10_A02P30150.1</name>
</gene>
<evidence type="ECO:0000313" key="1">
    <source>
        <dbReference type="EMBL" id="CAF2142489.1"/>
    </source>
</evidence>
<name>A0A816X572_BRANA</name>
<protein>
    <submittedName>
        <fullName evidence="1">(rape) hypothetical protein</fullName>
    </submittedName>
</protein>
<dbReference type="EMBL" id="HG994356">
    <property type="protein sequence ID" value="CAF2142489.1"/>
    <property type="molecule type" value="Genomic_DNA"/>
</dbReference>
<accession>A0A816X572</accession>